<evidence type="ECO:0000256" key="5">
    <source>
        <dbReference type="ARBA" id="ARBA00017468"/>
    </source>
</evidence>
<comment type="function">
    <text evidence="9 12">Involved in protein N-glycosylation. Essential for the second step of the dolichol-linked oligosaccharide pathway.</text>
</comment>
<dbReference type="EMBL" id="JAFCIX010000063">
    <property type="protein sequence ID" value="KAH6599598.1"/>
    <property type="molecule type" value="Genomic_DNA"/>
</dbReference>
<organism evidence="14 15">
    <name type="scientific">Batrachochytrium salamandrivorans</name>
    <dbReference type="NCBI Taxonomy" id="1357716"/>
    <lineage>
        <taxon>Eukaryota</taxon>
        <taxon>Fungi</taxon>
        <taxon>Fungi incertae sedis</taxon>
        <taxon>Chytridiomycota</taxon>
        <taxon>Chytridiomycota incertae sedis</taxon>
        <taxon>Chytridiomycetes</taxon>
        <taxon>Rhizophydiales</taxon>
        <taxon>Rhizophydiales incertae sedis</taxon>
        <taxon>Batrachochytrium</taxon>
    </lineage>
</organism>
<comment type="catalytic activity">
    <reaction evidence="11">
        <text>an N-acetyl-alpha-D-glucosaminyl-diphospho-di-trans,poly-cis-dolichol + UDP-N-acetyl-alpha-D-glucosamine = an N,N'-diacetylchitobiosyl-diphospho-di-trans,poly-cis-dolichol + UDP + H(+)</text>
        <dbReference type="Rhea" id="RHEA:23380"/>
        <dbReference type="Rhea" id="RHEA-COMP:19507"/>
        <dbReference type="Rhea" id="RHEA-COMP:19510"/>
        <dbReference type="ChEBI" id="CHEBI:15378"/>
        <dbReference type="ChEBI" id="CHEBI:57269"/>
        <dbReference type="ChEBI" id="CHEBI:57705"/>
        <dbReference type="ChEBI" id="CHEBI:58223"/>
        <dbReference type="ChEBI" id="CHEBI:58427"/>
        <dbReference type="EC" id="2.4.1.141"/>
    </reaction>
</comment>
<proteinExistence type="inferred from homology"/>
<evidence type="ECO:0000256" key="11">
    <source>
        <dbReference type="ARBA" id="ARBA00048184"/>
    </source>
</evidence>
<evidence type="ECO:0000256" key="4">
    <source>
        <dbReference type="ARBA" id="ARBA00012614"/>
    </source>
</evidence>
<sequence>MDTPDATKKSLFVTVGTTQFDELVSGVLEPVFLELLSKHGFSRLILQHGRSLLPNRHPPTDTTIAPSFASVMDSSGNTTNEWIDTPTGISIQAFPFKPSLQYDMQEASRIISHAGSGCILEALYMHKELLVVVNSKLMNNHQLDLASVLQQQGHLYYADSANGLAHLFETADFSILKPFPKPDRHAFMDLLSKTAGLPVDGKQSGLPGVDL</sequence>
<dbReference type="InterPro" id="IPR007235">
    <property type="entry name" value="Glyco_trans_28_C"/>
</dbReference>
<dbReference type="SUPFAM" id="SSF53756">
    <property type="entry name" value="UDP-Glycosyltransferase/glycogen phosphorylase"/>
    <property type="match status" value="1"/>
</dbReference>
<keyword evidence="15" id="KW-1185">Reference proteome</keyword>
<dbReference type="Pfam" id="PF04101">
    <property type="entry name" value="Glyco_tran_28_C"/>
    <property type="match status" value="1"/>
</dbReference>
<evidence type="ECO:0000256" key="2">
    <source>
        <dbReference type="ARBA" id="ARBA00006962"/>
    </source>
</evidence>
<evidence type="ECO:0000256" key="6">
    <source>
        <dbReference type="ARBA" id="ARBA00022676"/>
    </source>
</evidence>
<dbReference type="PANTHER" id="PTHR12867">
    <property type="entry name" value="GLYCOSYL TRANSFERASE-RELATED"/>
    <property type="match status" value="1"/>
</dbReference>
<gene>
    <name evidence="12" type="primary">ALG13</name>
    <name evidence="14" type="ORF">BASA50_002940</name>
</gene>
<feature type="domain" description="Glycosyl transferase family 28 C-terminal" evidence="13">
    <location>
        <begin position="11"/>
        <end position="184"/>
    </location>
</feature>
<reference evidence="14 15" key="1">
    <citation type="submission" date="2021-02" db="EMBL/GenBank/DDBJ databases">
        <title>Variation within the Batrachochytrium salamandrivorans European outbreak.</title>
        <authorList>
            <person name="Kelly M."/>
            <person name="Pasmans F."/>
            <person name="Shea T.P."/>
            <person name="Munoz J.F."/>
            <person name="Carranza S."/>
            <person name="Cuomo C.A."/>
            <person name="Martel A."/>
        </authorList>
    </citation>
    <scope>NUCLEOTIDE SEQUENCE [LARGE SCALE GENOMIC DNA]</scope>
    <source>
        <strain evidence="14 15">AMFP18/2</strain>
    </source>
</reference>
<keyword evidence="8 12" id="KW-0256">Endoplasmic reticulum</keyword>
<keyword evidence="7 12" id="KW-0808">Transferase</keyword>
<evidence type="ECO:0000259" key="13">
    <source>
        <dbReference type="Pfam" id="PF04101"/>
    </source>
</evidence>
<evidence type="ECO:0000313" key="14">
    <source>
        <dbReference type="EMBL" id="KAH6599598.1"/>
    </source>
</evidence>
<dbReference type="EC" id="2.4.1.141" evidence="4 12"/>
<evidence type="ECO:0000256" key="1">
    <source>
        <dbReference type="ARBA" id="ARBA00004240"/>
    </source>
</evidence>
<evidence type="ECO:0000313" key="15">
    <source>
        <dbReference type="Proteomes" id="UP001648503"/>
    </source>
</evidence>
<evidence type="ECO:0000256" key="3">
    <source>
        <dbReference type="ARBA" id="ARBA00011198"/>
    </source>
</evidence>
<evidence type="ECO:0000256" key="12">
    <source>
        <dbReference type="RuleBase" id="RU362128"/>
    </source>
</evidence>
<name>A0ABQ8FJZ4_9FUNG</name>
<keyword evidence="6 12" id="KW-0328">Glycosyltransferase</keyword>
<dbReference type="PANTHER" id="PTHR12867:SF6">
    <property type="entry name" value="N-ACETYLGLUCOSAMINYLDIPHOSPHODOLICHOL N-ACETYLGLUCOSAMINYLTRANSFERASE"/>
    <property type="match status" value="1"/>
</dbReference>
<accession>A0ABQ8FJZ4</accession>
<comment type="similarity">
    <text evidence="2 12">Belongs to the glycosyltransferase 28 family.</text>
</comment>
<evidence type="ECO:0000256" key="8">
    <source>
        <dbReference type="ARBA" id="ARBA00022824"/>
    </source>
</evidence>
<evidence type="ECO:0000256" key="10">
    <source>
        <dbReference type="ARBA" id="ARBA00032061"/>
    </source>
</evidence>
<comment type="caution">
    <text evidence="14">The sequence shown here is derived from an EMBL/GenBank/DDBJ whole genome shotgun (WGS) entry which is preliminary data.</text>
</comment>
<evidence type="ECO:0000256" key="9">
    <source>
        <dbReference type="ARBA" id="ARBA00024804"/>
    </source>
</evidence>
<comment type="subcellular location">
    <subcellularLocation>
        <location evidence="1 12">Endoplasmic reticulum</location>
    </subcellularLocation>
</comment>
<dbReference type="Gene3D" id="3.40.50.2000">
    <property type="entry name" value="Glycogen Phosphorylase B"/>
    <property type="match status" value="1"/>
</dbReference>
<dbReference type="InterPro" id="IPR039042">
    <property type="entry name" value="Alg13-like"/>
</dbReference>
<dbReference type="Proteomes" id="UP001648503">
    <property type="component" value="Unassembled WGS sequence"/>
</dbReference>
<evidence type="ECO:0000256" key="7">
    <source>
        <dbReference type="ARBA" id="ARBA00022679"/>
    </source>
</evidence>
<protein>
    <recommendedName>
        <fullName evidence="5 12">UDP-N-acetylglucosamine transferase subunit ALG13</fullName>
        <ecNumber evidence="4 12">2.4.1.141</ecNumber>
    </recommendedName>
    <alternativeName>
        <fullName evidence="10 12">Asparagine-linked glycosylation protein 13</fullName>
    </alternativeName>
</protein>
<comment type="subunit">
    <text evidence="3 12">Heterodimer with ALG14 to form a functional enzyme.</text>
</comment>